<evidence type="ECO:0000256" key="1">
    <source>
        <dbReference type="ARBA" id="ARBA00000287"/>
    </source>
</evidence>
<evidence type="ECO:0000256" key="15">
    <source>
        <dbReference type="RuleBase" id="RU003750"/>
    </source>
</evidence>
<keyword evidence="12" id="KW-0594">Phospholipid biosynthesis</keyword>
<evidence type="ECO:0000256" key="8">
    <source>
        <dbReference type="ARBA" id="ARBA00022692"/>
    </source>
</evidence>
<keyword evidence="6" id="KW-0444">Lipid biosynthesis</keyword>
<keyword evidence="16" id="KW-0614">Plasmid</keyword>
<dbReference type="GO" id="GO:0012505">
    <property type="term" value="C:endomembrane system"/>
    <property type="evidence" value="ECO:0007669"/>
    <property type="project" value="UniProtKB-SubCell"/>
</dbReference>
<dbReference type="KEGG" id="crw:CROST_046060"/>
<keyword evidence="8" id="KW-0812">Transmembrane</keyword>
<name>A0A1S8LQJ5_9CLOT</name>
<dbReference type="EC" id="2.7.8.8" evidence="4"/>
<keyword evidence="10" id="KW-0443">Lipid metabolism</keyword>
<evidence type="ECO:0000313" key="16">
    <source>
        <dbReference type="EMBL" id="URZ13828.1"/>
    </source>
</evidence>
<evidence type="ECO:0000256" key="9">
    <source>
        <dbReference type="ARBA" id="ARBA00022989"/>
    </source>
</evidence>
<dbReference type="InterPro" id="IPR004533">
    <property type="entry name" value="CDP-diaglyc--ser_O-PTrfase"/>
</dbReference>
<protein>
    <recommendedName>
        <fullName evidence="5">CDP-diacylglycerol--serine O-phosphatidyltransferase</fullName>
        <ecNumber evidence="4">2.7.8.8</ecNumber>
    </recommendedName>
    <alternativeName>
        <fullName evidence="14">Phosphatidylserine synthase</fullName>
    </alternativeName>
</protein>
<keyword evidence="11" id="KW-0472">Membrane</keyword>
<dbReference type="STRING" id="84029.CROST_44370"/>
<dbReference type="Proteomes" id="UP000190951">
    <property type="component" value="Plasmid p330"/>
</dbReference>
<evidence type="ECO:0000256" key="13">
    <source>
        <dbReference type="ARBA" id="ARBA00023264"/>
    </source>
</evidence>
<geneLocation type="plasmid" evidence="16 17">
    <name>p330</name>
</geneLocation>
<dbReference type="PROSITE" id="PS00379">
    <property type="entry name" value="CDP_ALCOHOL_P_TRANSF"/>
    <property type="match status" value="1"/>
</dbReference>
<dbReference type="EMBL" id="CP096984">
    <property type="protein sequence ID" value="URZ13828.1"/>
    <property type="molecule type" value="Genomic_DNA"/>
</dbReference>
<dbReference type="InterPro" id="IPR048254">
    <property type="entry name" value="CDP_ALCOHOL_P_TRANSF_CS"/>
</dbReference>
<comment type="catalytic activity">
    <reaction evidence="1">
        <text>a CDP-1,2-diacyl-sn-glycerol + L-serine = a 1,2-diacyl-sn-glycero-3-phospho-L-serine + CMP + H(+)</text>
        <dbReference type="Rhea" id="RHEA:16913"/>
        <dbReference type="ChEBI" id="CHEBI:15378"/>
        <dbReference type="ChEBI" id="CHEBI:33384"/>
        <dbReference type="ChEBI" id="CHEBI:57262"/>
        <dbReference type="ChEBI" id="CHEBI:58332"/>
        <dbReference type="ChEBI" id="CHEBI:60377"/>
        <dbReference type="EC" id="2.7.8.8"/>
    </reaction>
</comment>
<dbReference type="AlphaFoldDB" id="A0A1S8LQJ5"/>
<evidence type="ECO:0000256" key="2">
    <source>
        <dbReference type="ARBA" id="ARBA00004127"/>
    </source>
</evidence>
<dbReference type="GO" id="GO:0016020">
    <property type="term" value="C:membrane"/>
    <property type="evidence" value="ECO:0007669"/>
    <property type="project" value="InterPro"/>
</dbReference>
<keyword evidence="7 15" id="KW-0808">Transferase</keyword>
<reference evidence="16 17" key="1">
    <citation type="submission" date="2022-04" db="EMBL/GenBank/DDBJ databases">
        <title>Genome sequence of C. roseum typestrain.</title>
        <authorList>
            <person name="Poehlein A."/>
            <person name="Schoch T."/>
            <person name="Duerre P."/>
            <person name="Daniel R."/>
        </authorList>
    </citation>
    <scope>NUCLEOTIDE SEQUENCE [LARGE SCALE GENOMIC DNA]</scope>
    <source>
        <strain evidence="16 17">DSM 7320</strain>
        <plasmid evidence="16 17">p330</plasmid>
    </source>
</reference>
<dbReference type="Pfam" id="PF01066">
    <property type="entry name" value="CDP-OH_P_transf"/>
    <property type="match status" value="1"/>
</dbReference>
<dbReference type="PANTHER" id="PTHR14269">
    <property type="entry name" value="CDP-DIACYLGLYCEROL--GLYCEROL-3-PHOSPHATE 3-PHOSPHATIDYLTRANSFERASE-RELATED"/>
    <property type="match status" value="1"/>
</dbReference>
<evidence type="ECO:0000256" key="12">
    <source>
        <dbReference type="ARBA" id="ARBA00023209"/>
    </source>
</evidence>
<evidence type="ECO:0000256" key="6">
    <source>
        <dbReference type="ARBA" id="ARBA00022516"/>
    </source>
</evidence>
<dbReference type="GO" id="GO:0003882">
    <property type="term" value="F:CDP-diacylglycerol-serine O-phosphatidyltransferase activity"/>
    <property type="evidence" value="ECO:0007669"/>
    <property type="project" value="UniProtKB-EC"/>
</dbReference>
<evidence type="ECO:0000256" key="3">
    <source>
        <dbReference type="ARBA" id="ARBA00010441"/>
    </source>
</evidence>
<evidence type="ECO:0000313" key="17">
    <source>
        <dbReference type="Proteomes" id="UP000190951"/>
    </source>
</evidence>
<gene>
    <name evidence="16" type="ORF">CROST_046060</name>
</gene>
<sequence>MLKVYIPNLLTFINLSLGIISIVETFHKNYFVAAALVIIAAIIDRYDGKVARLLNLSSELGKELDSLSDLISFGIAPALLIFTKYQYISTIGICISLIYIISGSYRLAKYNLSKFNGVFNGIPITISGLVITLFALAVPSNYTSFILSNILTLIFAYLMISEFKFKKI</sequence>
<comment type="similarity">
    <text evidence="3 15">Belongs to the CDP-alcohol phosphatidyltransferase class-I family.</text>
</comment>
<comment type="subcellular location">
    <subcellularLocation>
        <location evidence="2">Endomembrane system</location>
        <topology evidence="2">Multi-pass membrane protein</topology>
    </subcellularLocation>
</comment>
<dbReference type="GO" id="GO:0008654">
    <property type="term" value="P:phospholipid biosynthetic process"/>
    <property type="evidence" value="ECO:0007669"/>
    <property type="project" value="UniProtKB-KW"/>
</dbReference>
<accession>A0A1S8LQJ5</accession>
<dbReference type="NCBIfam" id="TIGR00473">
    <property type="entry name" value="pssA"/>
    <property type="match status" value="1"/>
</dbReference>
<dbReference type="RefSeq" id="WP_077835696.1">
    <property type="nucleotide sequence ID" value="NZ_CP096984.1"/>
</dbReference>
<evidence type="ECO:0000256" key="11">
    <source>
        <dbReference type="ARBA" id="ARBA00023136"/>
    </source>
</evidence>
<dbReference type="PANTHER" id="PTHR14269:SF61">
    <property type="entry name" value="CDP-DIACYLGLYCEROL--SERINE O-PHOSPHATIDYLTRANSFERASE"/>
    <property type="match status" value="1"/>
</dbReference>
<organism evidence="16 17">
    <name type="scientific">Clostridium felsineum</name>
    <dbReference type="NCBI Taxonomy" id="36839"/>
    <lineage>
        <taxon>Bacteria</taxon>
        <taxon>Bacillati</taxon>
        <taxon>Bacillota</taxon>
        <taxon>Clostridia</taxon>
        <taxon>Eubacteriales</taxon>
        <taxon>Clostridiaceae</taxon>
        <taxon>Clostridium</taxon>
    </lineage>
</organism>
<dbReference type="InterPro" id="IPR000462">
    <property type="entry name" value="CDP-OH_P_trans"/>
</dbReference>
<evidence type="ECO:0000256" key="10">
    <source>
        <dbReference type="ARBA" id="ARBA00023098"/>
    </source>
</evidence>
<evidence type="ECO:0000256" key="4">
    <source>
        <dbReference type="ARBA" id="ARBA00013174"/>
    </source>
</evidence>
<evidence type="ECO:0000256" key="7">
    <source>
        <dbReference type="ARBA" id="ARBA00022679"/>
    </source>
</evidence>
<dbReference type="InterPro" id="IPR043130">
    <property type="entry name" value="CDP-OH_PTrfase_TM_dom"/>
</dbReference>
<dbReference type="Gene3D" id="1.20.120.1760">
    <property type="match status" value="1"/>
</dbReference>
<keyword evidence="13" id="KW-1208">Phospholipid metabolism</keyword>
<keyword evidence="17" id="KW-1185">Reference proteome</keyword>
<dbReference type="InterPro" id="IPR050324">
    <property type="entry name" value="CDP-alcohol_PTase-I"/>
</dbReference>
<keyword evidence="9" id="KW-1133">Transmembrane helix</keyword>
<proteinExistence type="inferred from homology"/>
<evidence type="ECO:0000256" key="5">
    <source>
        <dbReference type="ARBA" id="ARBA00017171"/>
    </source>
</evidence>
<evidence type="ECO:0000256" key="14">
    <source>
        <dbReference type="ARBA" id="ARBA00032361"/>
    </source>
</evidence>